<feature type="signal peptide" evidence="1">
    <location>
        <begin position="1"/>
        <end position="22"/>
    </location>
</feature>
<keyword evidence="1" id="KW-0732">Signal</keyword>
<comment type="caution">
    <text evidence="2">The sequence shown here is derived from an EMBL/GenBank/DDBJ whole genome shotgun (WGS) entry which is preliminary data.</text>
</comment>
<dbReference type="GO" id="GO:0008962">
    <property type="term" value="F:phosphatidylglycerophosphatase activity"/>
    <property type="evidence" value="ECO:0007669"/>
    <property type="project" value="InterPro"/>
</dbReference>
<keyword evidence="3" id="KW-1185">Reference proteome</keyword>
<evidence type="ECO:0000256" key="1">
    <source>
        <dbReference type="SAM" id="SignalP"/>
    </source>
</evidence>
<reference evidence="2 3" key="1">
    <citation type="submission" date="2019-05" db="EMBL/GenBank/DDBJ databases">
        <title>Emergence of the Ug99 lineage of the wheat stem rust pathogen through somatic hybridization.</title>
        <authorList>
            <person name="Li F."/>
            <person name="Upadhyaya N.M."/>
            <person name="Sperschneider J."/>
            <person name="Matny O."/>
            <person name="Nguyen-Phuc H."/>
            <person name="Mago R."/>
            <person name="Raley C."/>
            <person name="Miller M.E."/>
            <person name="Silverstein K.A.T."/>
            <person name="Henningsen E."/>
            <person name="Hirsch C.D."/>
            <person name="Visser B."/>
            <person name="Pretorius Z.A."/>
            <person name="Steffenson B.J."/>
            <person name="Schwessinger B."/>
            <person name="Dodds P.N."/>
            <person name="Figueroa M."/>
        </authorList>
    </citation>
    <scope>NUCLEOTIDE SEQUENCE [LARGE SCALE GENOMIC DNA]</scope>
    <source>
        <strain evidence="2">21-0</strain>
    </source>
</reference>
<accession>A0A5B0PKU0</accession>
<gene>
    <name evidence="2" type="ORF">PGT21_031011</name>
</gene>
<dbReference type="PANTHER" id="PTHR19288">
    <property type="entry name" value="4-NITROPHENYLPHOSPHATASE-RELATED"/>
    <property type="match status" value="1"/>
</dbReference>
<dbReference type="Pfam" id="PF09419">
    <property type="entry name" value="PGP_phosphatase"/>
    <property type="match status" value="1"/>
</dbReference>
<dbReference type="GO" id="GO:0005739">
    <property type="term" value="C:mitochondrion"/>
    <property type="evidence" value="ECO:0007669"/>
    <property type="project" value="TreeGrafter"/>
</dbReference>
<dbReference type="PANTHER" id="PTHR19288:SF25">
    <property type="entry name" value="PHOSPHATIDYLGLYCEROPHOSPHATASE GEP4, MITOCHONDRIAL"/>
    <property type="match status" value="1"/>
</dbReference>
<evidence type="ECO:0000313" key="3">
    <source>
        <dbReference type="Proteomes" id="UP000324748"/>
    </source>
</evidence>
<dbReference type="AlphaFoldDB" id="A0A5B0PKU0"/>
<dbReference type="GO" id="GO:0032049">
    <property type="term" value="P:cardiolipin biosynthetic process"/>
    <property type="evidence" value="ECO:0007669"/>
    <property type="project" value="TreeGrafter"/>
</dbReference>
<sequence length="408" mass="45584">MPNLNLTAIVASLRCLLSPSSLVPSLHVRDIRCVDWKELKGKGYIGVVIDKDNCITKPYHDQLVPELQHAWQSCLATFGNLGVLLVSNSAGTADDPALIQAESVARHLGVPVLVHATKKPGQQVVKAIEKYFTKDYRLVPVIYPSRRSSCGPPVSSRCHSNRTPLKLVVIGDRVTTDIILASRLRSHLQRNQSTPTSSSLTDSNPIFSVLTQEIWQKEKPGTRFMRWAENRALKLVMQSSTRSSTLIGGQSSSPSSRLPNLMAFPKQLSITFEQSLSSSSQAFSKAQQAKEHLQKKYDSISVKLKQISEEPLSTIIRSVLVNIQDRLANQLAQLLTGLGRRWIEFKTTLQQHLIRILENLKTKALRALIQSANKLQLKLKPFNLFDPASLGFKTPLFIQNLSKWKQLK</sequence>
<protein>
    <submittedName>
        <fullName evidence="2">Uncharacterized protein</fullName>
    </submittedName>
</protein>
<evidence type="ECO:0000313" key="2">
    <source>
        <dbReference type="EMBL" id="KAA1101831.1"/>
    </source>
</evidence>
<name>A0A5B0PKU0_PUCGR</name>
<dbReference type="EMBL" id="VSWC01000053">
    <property type="protein sequence ID" value="KAA1101831.1"/>
    <property type="molecule type" value="Genomic_DNA"/>
</dbReference>
<dbReference type="Proteomes" id="UP000324748">
    <property type="component" value="Unassembled WGS sequence"/>
</dbReference>
<dbReference type="InterPro" id="IPR027706">
    <property type="entry name" value="PGP_Pase"/>
</dbReference>
<organism evidence="2 3">
    <name type="scientific">Puccinia graminis f. sp. tritici</name>
    <dbReference type="NCBI Taxonomy" id="56615"/>
    <lineage>
        <taxon>Eukaryota</taxon>
        <taxon>Fungi</taxon>
        <taxon>Dikarya</taxon>
        <taxon>Basidiomycota</taxon>
        <taxon>Pucciniomycotina</taxon>
        <taxon>Pucciniomycetes</taxon>
        <taxon>Pucciniales</taxon>
        <taxon>Pucciniaceae</taxon>
        <taxon>Puccinia</taxon>
    </lineage>
</organism>
<dbReference type="OrthoDB" id="198652at2759"/>
<proteinExistence type="predicted"/>
<feature type="chain" id="PRO_5022678743" evidence="1">
    <location>
        <begin position="23"/>
        <end position="408"/>
    </location>
</feature>